<sequence length="203" mass="23253">MKKIKALTESRLNEISAMIGESFWDYPYEEGEGGLKPFFPNKQAMSDYMKTLVVAGIESGTFYSTDGDEGYILITDTEGNHPGFFSIIRMMRGMKTAIGGWKKLFAFLKAANCGDETLEQHLKKKKQKYIKVEMLIVTKEHQGQGYMRKLLTYAFKIAEKKNCPCILDTDAKGKCERYKHLGMKLEKTRYVAGAKIYDLIWRP</sequence>
<dbReference type="GO" id="GO:0016747">
    <property type="term" value="F:acyltransferase activity, transferring groups other than amino-acyl groups"/>
    <property type="evidence" value="ECO:0007669"/>
    <property type="project" value="InterPro"/>
</dbReference>
<dbReference type="Pfam" id="PF00583">
    <property type="entry name" value="Acetyltransf_1"/>
    <property type="match status" value="1"/>
</dbReference>
<reference evidence="2 3" key="1">
    <citation type="submission" date="2016-10" db="EMBL/GenBank/DDBJ databases">
        <authorList>
            <person name="de Groot N.N."/>
        </authorList>
    </citation>
    <scope>NUCLEOTIDE SEQUENCE [LARGE SCALE GENOMIC DNA]</scope>
    <source>
        <strain evidence="2 3">KH2T6</strain>
    </source>
</reference>
<accession>A0A1H7MEE6</accession>
<dbReference type="EMBL" id="FOAT01000011">
    <property type="protein sequence ID" value="SEL09461.1"/>
    <property type="molecule type" value="Genomic_DNA"/>
</dbReference>
<organism evidence="2 3">
    <name type="scientific">Ruminococcus albus</name>
    <dbReference type="NCBI Taxonomy" id="1264"/>
    <lineage>
        <taxon>Bacteria</taxon>
        <taxon>Bacillati</taxon>
        <taxon>Bacillota</taxon>
        <taxon>Clostridia</taxon>
        <taxon>Eubacteriales</taxon>
        <taxon>Oscillospiraceae</taxon>
        <taxon>Ruminococcus</taxon>
    </lineage>
</organism>
<dbReference type="InterPro" id="IPR016181">
    <property type="entry name" value="Acyl_CoA_acyltransferase"/>
</dbReference>
<protein>
    <submittedName>
        <fullName evidence="2">Acetyltransferase (GNAT) family protein</fullName>
    </submittedName>
</protein>
<dbReference type="AlphaFoldDB" id="A0A1H7MEE6"/>
<proteinExistence type="predicted"/>
<dbReference type="InterPro" id="IPR000182">
    <property type="entry name" value="GNAT_dom"/>
</dbReference>
<evidence type="ECO:0000259" key="1">
    <source>
        <dbReference type="PROSITE" id="PS51186"/>
    </source>
</evidence>
<feature type="domain" description="N-acetyltransferase" evidence="1">
    <location>
        <begin position="2"/>
        <end position="203"/>
    </location>
</feature>
<evidence type="ECO:0000313" key="2">
    <source>
        <dbReference type="EMBL" id="SEL09461.1"/>
    </source>
</evidence>
<dbReference type="Proteomes" id="UP000186015">
    <property type="component" value="Unassembled WGS sequence"/>
</dbReference>
<keyword evidence="2" id="KW-0808">Transferase</keyword>
<dbReference type="PROSITE" id="PS51186">
    <property type="entry name" value="GNAT"/>
    <property type="match status" value="1"/>
</dbReference>
<dbReference type="OrthoDB" id="2593184at2"/>
<name>A0A1H7MEE6_RUMAL</name>
<evidence type="ECO:0000313" key="3">
    <source>
        <dbReference type="Proteomes" id="UP000186015"/>
    </source>
</evidence>
<dbReference type="SUPFAM" id="SSF55729">
    <property type="entry name" value="Acyl-CoA N-acyltransferases (Nat)"/>
    <property type="match status" value="1"/>
</dbReference>
<dbReference type="CDD" id="cd04301">
    <property type="entry name" value="NAT_SF"/>
    <property type="match status" value="1"/>
</dbReference>
<dbReference type="RefSeq" id="WP_074834153.1">
    <property type="nucleotide sequence ID" value="NZ_FOAT01000011.1"/>
</dbReference>
<gene>
    <name evidence="2" type="ORF">SAMN05216469_111101</name>
</gene>
<dbReference type="Gene3D" id="3.40.630.30">
    <property type="match status" value="1"/>
</dbReference>